<keyword evidence="9 10" id="KW-0472">Membrane</keyword>
<keyword evidence="8" id="KW-0186">Copper</keyword>
<dbReference type="Pfam" id="PF04442">
    <property type="entry name" value="CtaG_Cox11"/>
    <property type="match status" value="1"/>
</dbReference>
<dbReference type="EMBL" id="CP071060">
    <property type="protein sequence ID" value="QSI77611.1"/>
    <property type="molecule type" value="Genomic_DNA"/>
</dbReference>
<protein>
    <recommendedName>
        <fullName evidence="4">Cytochrome c oxidase assembly protein CtaG</fullName>
    </recommendedName>
</protein>
<comment type="function">
    <text evidence="1">Exerts its effect at some terminal stage of cytochrome c oxidase synthesis, probably by being involved in the insertion of the copper B into subunit I.</text>
</comment>
<evidence type="ECO:0000256" key="5">
    <source>
        <dbReference type="ARBA" id="ARBA00022692"/>
    </source>
</evidence>
<feature type="transmembrane region" description="Helical" evidence="10">
    <location>
        <begin position="13"/>
        <end position="35"/>
    </location>
</feature>
<dbReference type="Gene3D" id="2.60.370.10">
    <property type="entry name" value="Ctag/Cox11"/>
    <property type="match status" value="1"/>
</dbReference>
<evidence type="ECO:0000256" key="6">
    <source>
        <dbReference type="ARBA" id="ARBA00022968"/>
    </source>
</evidence>
<evidence type="ECO:0000256" key="8">
    <source>
        <dbReference type="ARBA" id="ARBA00023008"/>
    </source>
</evidence>
<organism evidence="11 12">
    <name type="scientific">Niveibacterium microcysteis</name>
    <dbReference type="NCBI Taxonomy" id="2811415"/>
    <lineage>
        <taxon>Bacteria</taxon>
        <taxon>Pseudomonadati</taxon>
        <taxon>Pseudomonadota</taxon>
        <taxon>Betaproteobacteria</taxon>
        <taxon>Rhodocyclales</taxon>
        <taxon>Rhodocyclaceae</taxon>
        <taxon>Niveibacterium</taxon>
    </lineage>
</organism>
<keyword evidence="7 10" id="KW-1133">Transmembrane helix</keyword>
<evidence type="ECO:0000256" key="3">
    <source>
        <dbReference type="ARBA" id="ARBA00009620"/>
    </source>
</evidence>
<evidence type="ECO:0000256" key="9">
    <source>
        <dbReference type="ARBA" id="ARBA00023136"/>
    </source>
</evidence>
<evidence type="ECO:0000256" key="7">
    <source>
        <dbReference type="ARBA" id="ARBA00022989"/>
    </source>
</evidence>
<evidence type="ECO:0000256" key="1">
    <source>
        <dbReference type="ARBA" id="ARBA00004007"/>
    </source>
</evidence>
<keyword evidence="5 10" id="KW-0812">Transmembrane</keyword>
<dbReference type="NCBIfam" id="NF003465">
    <property type="entry name" value="PRK05089.1"/>
    <property type="match status" value="1"/>
</dbReference>
<evidence type="ECO:0000313" key="12">
    <source>
        <dbReference type="Proteomes" id="UP000663570"/>
    </source>
</evidence>
<proteinExistence type="inferred from homology"/>
<evidence type="ECO:0000313" key="11">
    <source>
        <dbReference type="EMBL" id="QSI77611.1"/>
    </source>
</evidence>
<reference evidence="11 12" key="1">
    <citation type="submission" date="2021-02" db="EMBL/GenBank/DDBJ databases">
        <title>Niveibacterium changnyeongensis HC41.</title>
        <authorList>
            <person name="Kang M."/>
        </authorList>
    </citation>
    <scope>NUCLEOTIDE SEQUENCE [LARGE SCALE GENOMIC DNA]</scope>
    <source>
        <strain evidence="11 12">HC41</strain>
    </source>
</reference>
<dbReference type="Proteomes" id="UP000663570">
    <property type="component" value="Chromosome"/>
</dbReference>
<dbReference type="PANTHER" id="PTHR21320">
    <property type="entry name" value="CYTOCHROME C OXIDASE ASSEMBLY PROTEIN COX11-RELATED"/>
    <property type="match status" value="1"/>
</dbReference>
<evidence type="ECO:0000256" key="4">
    <source>
        <dbReference type="ARBA" id="ARBA00015384"/>
    </source>
</evidence>
<comment type="subcellular location">
    <subcellularLocation>
        <location evidence="2">Cell inner membrane</location>
        <topology evidence="2">Single-pass type II membrane protein</topology>
        <orientation evidence="2">Periplasmic side</orientation>
    </subcellularLocation>
</comment>
<dbReference type="RefSeq" id="WP_206255015.1">
    <property type="nucleotide sequence ID" value="NZ_CP071060.1"/>
</dbReference>
<dbReference type="PIRSF" id="PIRSF005413">
    <property type="entry name" value="COX11"/>
    <property type="match status" value="1"/>
</dbReference>
<accession>A0ABX7M9M8</accession>
<comment type="similarity">
    <text evidence="3">Belongs to the COX11/CtaG family.</text>
</comment>
<dbReference type="InterPro" id="IPR007533">
    <property type="entry name" value="Cyt_c_oxidase_assmbl_CtaG"/>
</dbReference>
<keyword evidence="6" id="KW-0735">Signal-anchor</keyword>
<gene>
    <name evidence="11" type="ORF">JY500_02840</name>
</gene>
<keyword evidence="12" id="KW-1185">Reference proteome</keyword>
<dbReference type="SUPFAM" id="SSF110111">
    <property type="entry name" value="Ctag/Cox11"/>
    <property type="match status" value="1"/>
</dbReference>
<dbReference type="InterPro" id="IPR023471">
    <property type="entry name" value="CtaG/Cox11_dom_sf"/>
</dbReference>
<evidence type="ECO:0000256" key="10">
    <source>
        <dbReference type="SAM" id="Phobius"/>
    </source>
</evidence>
<evidence type="ECO:0000256" key="2">
    <source>
        <dbReference type="ARBA" id="ARBA00004382"/>
    </source>
</evidence>
<dbReference type="PANTHER" id="PTHR21320:SF3">
    <property type="entry name" value="CYTOCHROME C OXIDASE ASSEMBLY PROTEIN COX11, MITOCHONDRIAL-RELATED"/>
    <property type="match status" value="1"/>
</dbReference>
<name>A0ABX7M9M8_9RHOO</name>
<sequence>MSSLERASENRRLLLRLAVAAVAMFGFGFLLVPFYNTICEVTGINRLMKADAQAANSQVDASRTLIVEFDANTHALPWRFSPQQSSVSTHPGALVRVDYVLENTTDKTVVGQAIPSYGPRVAAQYVKKLECFCFQQQTLAPHERRVMPVVFVVDAALPAEVNTVTLSYTFFEVEGAAPVAAAGRAG</sequence>